<dbReference type="InterPro" id="IPR013087">
    <property type="entry name" value="Znf_C2H2_type"/>
</dbReference>
<evidence type="ECO:0000313" key="16">
    <source>
        <dbReference type="Proteomes" id="UP000653454"/>
    </source>
</evidence>
<dbReference type="PANTHER" id="PTHR14003">
    <property type="entry name" value="TRANSCRIPTIONAL REPRESSOR PROTEIN YY"/>
    <property type="match status" value="1"/>
</dbReference>
<evidence type="ECO:0000256" key="5">
    <source>
        <dbReference type="ARBA" id="ARBA00022833"/>
    </source>
</evidence>
<evidence type="ECO:0000256" key="12">
    <source>
        <dbReference type="PROSITE-ProRule" id="PRU01263"/>
    </source>
</evidence>
<accession>A0A8S4DUC1</accession>
<dbReference type="SMART" id="SM00355">
    <property type="entry name" value="ZnF_C2H2"/>
    <property type="match status" value="3"/>
</dbReference>
<dbReference type="Pfam" id="PF00096">
    <property type="entry name" value="zf-C2H2"/>
    <property type="match status" value="2"/>
</dbReference>
<dbReference type="GO" id="GO:0000981">
    <property type="term" value="F:DNA-binding transcription factor activity, RNA polymerase II-specific"/>
    <property type="evidence" value="ECO:0007669"/>
    <property type="project" value="TreeGrafter"/>
</dbReference>
<dbReference type="SMART" id="SM00868">
    <property type="entry name" value="zf-AD"/>
    <property type="match status" value="1"/>
</dbReference>
<reference evidence="15" key="1">
    <citation type="submission" date="2020-11" db="EMBL/GenBank/DDBJ databases">
        <authorList>
            <person name="Whiteford S."/>
        </authorList>
    </citation>
    <scope>NUCLEOTIDE SEQUENCE</scope>
</reference>
<keyword evidence="9" id="KW-0804">Transcription</keyword>
<evidence type="ECO:0000256" key="3">
    <source>
        <dbReference type="ARBA" id="ARBA00022737"/>
    </source>
</evidence>
<keyword evidence="7" id="KW-0238">DNA-binding</keyword>
<evidence type="ECO:0000256" key="7">
    <source>
        <dbReference type="ARBA" id="ARBA00023125"/>
    </source>
</evidence>
<dbReference type="GO" id="GO:0031519">
    <property type="term" value="C:PcG protein complex"/>
    <property type="evidence" value="ECO:0007669"/>
    <property type="project" value="TreeGrafter"/>
</dbReference>
<dbReference type="PROSITE" id="PS50157">
    <property type="entry name" value="ZINC_FINGER_C2H2_2"/>
    <property type="match status" value="3"/>
</dbReference>
<comment type="subcellular location">
    <subcellularLocation>
        <location evidence="1">Nucleus</location>
    </subcellularLocation>
</comment>
<evidence type="ECO:0000256" key="8">
    <source>
        <dbReference type="ARBA" id="ARBA00023159"/>
    </source>
</evidence>
<keyword evidence="2 12" id="KW-0479">Metal-binding</keyword>
<dbReference type="FunFam" id="3.30.160.60:FF:001289">
    <property type="entry name" value="Zinc finger protein 574"/>
    <property type="match status" value="1"/>
</dbReference>
<feature type="domain" description="C2H2-type" evidence="13">
    <location>
        <begin position="334"/>
        <end position="362"/>
    </location>
</feature>
<dbReference type="InterPro" id="IPR036236">
    <property type="entry name" value="Znf_C2H2_sf"/>
</dbReference>
<evidence type="ECO:0000256" key="1">
    <source>
        <dbReference type="ARBA" id="ARBA00004123"/>
    </source>
</evidence>
<feature type="domain" description="ZAD" evidence="14">
    <location>
        <begin position="15"/>
        <end position="87"/>
    </location>
</feature>
<dbReference type="GO" id="GO:0000978">
    <property type="term" value="F:RNA polymerase II cis-regulatory region sequence-specific DNA binding"/>
    <property type="evidence" value="ECO:0007669"/>
    <property type="project" value="TreeGrafter"/>
</dbReference>
<feature type="binding site" evidence="12">
    <location>
        <position position="63"/>
    </location>
    <ligand>
        <name>Zn(2+)</name>
        <dbReference type="ChEBI" id="CHEBI:29105"/>
    </ligand>
</feature>
<dbReference type="Gene3D" id="3.30.160.60">
    <property type="entry name" value="Classic Zinc Finger"/>
    <property type="match status" value="2"/>
</dbReference>
<evidence type="ECO:0000256" key="4">
    <source>
        <dbReference type="ARBA" id="ARBA00022771"/>
    </source>
</evidence>
<evidence type="ECO:0000256" key="6">
    <source>
        <dbReference type="ARBA" id="ARBA00023015"/>
    </source>
</evidence>
<dbReference type="Proteomes" id="UP000653454">
    <property type="component" value="Unassembled WGS sequence"/>
</dbReference>
<dbReference type="Pfam" id="PF07776">
    <property type="entry name" value="zf-AD"/>
    <property type="match status" value="1"/>
</dbReference>
<dbReference type="GO" id="GO:0000785">
    <property type="term" value="C:chromatin"/>
    <property type="evidence" value="ECO:0007669"/>
    <property type="project" value="TreeGrafter"/>
</dbReference>
<dbReference type="AlphaFoldDB" id="A0A8S4DUC1"/>
<feature type="binding site" evidence="12">
    <location>
        <position position="17"/>
    </location>
    <ligand>
        <name>Zn(2+)</name>
        <dbReference type="ChEBI" id="CHEBI:29105"/>
    </ligand>
</feature>
<evidence type="ECO:0000256" key="11">
    <source>
        <dbReference type="PROSITE-ProRule" id="PRU00042"/>
    </source>
</evidence>
<feature type="binding site" evidence="12">
    <location>
        <position position="60"/>
    </location>
    <ligand>
        <name>Zn(2+)</name>
        <dbReference type="ChEBI" id="CHEBI:29105"/>
    </ligand>
</feature>
<dbReference type="PROSITE" id="PS51915">
    <property type="entry name" value="ZAD"/>
    <property type="match status" value="1"/>
</dbReference>
<dbReference type="InterPro" id="IPR012934">
    <property type="entry name" value="Znf_AD"/>
</dbReference>
<keyword evidence="5 12" id="KW-0862">Zinc</keyword>
<evidence type="ECO:0000256" key="2">
    <source>
        <dbReference type="ARBA" id="ARBA00022723"/>
    </source>
</evidence>
<proteinExistence type="predicted"/>
<keyword evidence="8" id="KW-0010">Activator</keyword>
<dbReference type="PROSITE" id="PS00028">
    <property type="entry name" value="ZINC_FINGER_C2H2_1"/>
    <property type="match status" value="3"/>
</dbReference>
<organism evidence="15 16">
    <name type="scientific">Plutella xylostella</name>
    <name type="common">Diamondback moth</name>
    <name type="synonym">Plutella maculipennis</name>
    <dbReference type="NCBI Taxonomy" id="51655"/>
    <lineage>
        <taxon>Eukaryota</taxon>
        <taxon>Metazoa</taxon>
        <taxon>Ecdysozoa</taxon>
        <taxon>Arthropoda</taxon>
        <taxon>Hexapoda</taxon>
        <taxon>Insecta</taxon>
        <taxon>Pterygota</taxon>
        <taxon>Neoptera</taxon>
        <taxon>Endopterygota</taxon>
        <taxon>Lepidoptera</taxon>
        <taxon>Glossata</taxon>
        <taxon>Ditrysia</taxon>
        <taxon>Yponomeutoidea</taxon>
        <taxon>Plutellidae</taxon>
        <taxon>Plutella</taxon>
    </lineage>
</organism>
<dbReference type="GO" id="GO:0008270">
    <property type="term" value="F:zinc ion binding"/>
    <property type="evidence" value="ECO:0007669"/>
    <property type="project" value="UniProtKB-UniRule"/>
</dbReference>
<keyword evidence="10" id="KW-0539">Nucleus</keyword>
<keyword evidence="4 11" id="KW-0863">Zinc-finger</keyword>
<gene>
    <name evidence="15" type="ORF">PLXY2_LOCUS3066</name>
</gene>
<feature type="domain" description="C2H2-type" evidence="13">
    <location>
        <begin position="278"/>
        <end position="300"/>
    </location>
</feature>
<name>A0A8S4DUC1_PLUXY</name>
<keyword evidence="6" id="KW-0805">Transcription regulation</keyword>
<evidence type="ECO:0000259" key="13">
    <source>
        <dbReference type="PROSITE" id="PS50157"/>
    </source>
</evidence>
<comment type="caution">
    <text evidence="15">The sequence shown here is derived from an EMBL/GenBank/DDBJ whole genome shotgun (WGS) entry which is preliminary data.</text>
</comment>
<dbReference type="SUPFAM" id="SSF57667">
    <property type="entry name" value="beta-beta-alpha zinc fingers"/>
    <property type="match status" value="1"/>
</dbReference>
<evidence type="ECO:0000256" key="10">
    <source>
        <dbReference type="ARBA" id="ARBA00023242"/>
    </source>
</evidence>
<dbReference type="PANTHER" id="PTHR14003:SF24">
    <property type="entry name" value="ZINC FINGER PROTEIN 410"/>
    <property type="match status" value="1"/>
</dbReference>
<evidence type="ECO:0000259" key="14">
    <source>
        <dbReference type="PROSITE" id="PS51915"/>
    </source>
</evidence>
<keyword evidence="16" id="KW-1185">Reference proteome</keyword>
<dbReference type="FunFam" id="3.30.160.60:FF:000072">
    <property type="entry name" value="zinc finger protein 143 isoform X1"/>
    <property type="match status" value="1"/>
</dbReference>
<evidence type="ECO:0000256" key="9">
    <source>
        <dbReference type="ARBA" id="ARBA00023163"/>
    </source>
</evidence>
<keyword evidence="3" id="KW-0677">Repeat</keyword>
<protein>
    <submittedName>
        <fullName evidence="15">(diamondback moth) hypothetical protein</fullName>
    </submittedName>
</protein>
<evidence type="ECO:0000313" key="15">
    <source>
        <dbReference type="EMBL" id="CAG9104021.1"/>
    </source>
</evidence>
<dbReference type="EMBL" id="CAJHNJ030000008">
    <property type="protein sequence ID" value="CAG9104021.1"/>
    <property type="molecule type" value="Genomic_DNA"/>
</dbReference>
<sequence length="366" mass="42381">MEAPWQQQETPLFYDLCRLCLQDNAGADTFNFICESLRDDIFTFTGLKVRLGDNLPQRVCAACLQTLNSIKYLKILATENYKHLNTLLGQQFEIIDEPLSSIKLYDEKFTQTDTPETFDVQSKKKEETEKCTQTEPNIDISVQENIQEIPPLPPLRINVRRDLVDGTWKIQQKTNKNLEARATNPVIWHTPDSPSNGEENQIPVNYTIEDDIIIQPPHSPKNQVKLVNKLIFEDDIVTPYENTESKKTKTKCVTMEHKHELMKLKCGGGCSIKIKDEYECPKCQKKFTEYKKFYLHQRQHIKRFACPLSGCGKKFATKGDLAKHTRVHTREKPFKCKTCGRRFAQRVSLRQHEDSIHFNLKSVSLC</sequence>
<dbReference type="GO" id="GO:0005667">
    <property type="term" value="C:transcription regulator complex"/>
    <property type="evidence" value="ECO:0007669"/>
    <property type="project" value="TreeGrafter"/>
</dbReference>
<dbReference type="SUPFAM" id="SSF57716">
    <property type="entry name" value="Glucocorticoid receptor-like (DNA-binding domain)"/>
    <property type="match status" value="1"/>
</dbReference>
<feature type="binding site" evidence="12">
    <location>
        <position position="20"/>
    </location>
    <ligand>
        <name>Zn(2+)</name>
        <dbReference type="ChEBI" id="CHEBI:29105"/>
    </ligand>
</feature>
<feature type="domain" description="C2H2-type" evidence="13">
    <location>
        <begin position="304"/>
        <end position="333"/>
    </location>
</feature>